<dbReference type="SUPFAM" id="SSF81901">
    <property type="entry name" value="HCP-like"/>
    <property type="match status" value="1"/>
</dbReference>
<dbReference type="STRING" id="454130.A0A0U5FU36"/>
<dbReference type="PANTHER" id="PTHR14485">
    <property type="entry name" value="TETRATRICOPEPTIDE REPEAT PROTEIN 23"/>
    <property type="match status" value="1"/>
</dbReference>
<keyword evidence="6" id="KW-1185">Reference proteome</keyword>
<accession>A0A0U5FU36</accession>
<dbReference type="OMA" id="TWCIRLG"/>
<proteinExistence type="predicted"/>
<gene>
    <name evidence="5" type="ORF">ASPCAL01384</name>
</gene>
<feature type="domain" description="Nephrocystin 3-like N-terminal" evidence="4">
    <location>
        <begin position="294"/>
        <end position="473"/>
    </location>
</feature>
<dbReference type="InterPro" id="IPR056884">
    <property type="entry name" value="NPHP3-like_N"/>
</dbReference>
<feature type="region of interest" description="Disordered" evidence="2">
    <location>
        <begin position="901"/>
        <end position="926"/>
    </location>
</feature>
<dbReference type="EMBL" id="CDMC01000001">
    <property type="protein sequence ID" value="CEL01806.1"/>
    <property type="molecule type" value="Genomic_DNA"/>
</dbReference>
<dbReference type="InterPro" id="IPR011990">
    <property type="entry name" value="TPR-like_helical_dom_sf"/>
</dbReference>
<evidence type="ECO:0000259" key="4">
    <source>
        <dbReference type="Pfam" id="PF24883"/>
    </source>
</evidence>
<keyword evidence="1" id="KW-0677">Repeat</keyword>
<dbReference type="InterPro" id="IPR031350">
    <property type="entry name" value="Goodbye_dom"/>
</dbReference>
<organism evidence="5 6">
    <name type="scientific">Aspergillus calidoustus</name>
    <dbReference type="NCBI Taxonomy" id="454130"/>
    <lineage>
        <taxon>Eukaryota</taxon>
        <taxon>Fungi</taxon>
        <taxon>Dikarya</taxon>
        <taxon>Ascomycota</taxon>
        <taxon>Pezizomycotina</taxon>
        <taxon>Eurotiomycetes</taxon>
        <taxon>Eurotiomycetidae</taxon>
        <taxon>Eurotiales</taxon>
        <taxon>Aspergillaceae</taxon>
        <taxon>Aspergillus</taxon>
        <taxon>Aspergillus subgen. Nidulantes</taxon>
    </lineage>
</organism>
<evidence type="ECO:0000313" key="5">
    <source>
        <dbReference type="EMBL" id="CEL01806.1"/>
    </source>
</evidence>
<reference evidence="6" key="1">
    <citation type="journal article" date="2016" name="Genome Announc.">
        <title>Draft genome sequences of fungus Aspergillus calidoustus.</title>
        <authorList>
            <person name="Horn F."/>
            <person name="Linde J."/>
            <person name="Mattern D.J."/>
            <person name="Walther G."/>
            <person name="Guthke R."/>
            <person name="Scherlach K."/>
            <person name="Martin K."/>
            <person name="Brakhage A.A."/>
            <person name="Petzke L."/>
            <person name="Valiante V."/>
        </authorList>
    </citation>
    <scope>NUCLEOTIDE SEQUENCE [LARGE SCALE GENOMIC DNA]</scope>
    <source>
        <strain evidence="6">SF006504</strain>
    </source>
</reference>
<dbReference type="SUPFAM" id="SSF52540">
    <property type="entry name" value="P-loop containing nucleoside triphosphate hydrolases"/>
    <property type="match status" value="1"/>
</dbReference>
<sequence>MTEESKPTGPASVQEIWDKTIVRFQQRTGQRLDGVARTPEDLRRALDAHYAAQEDDPDTSKAKAIGFRMIHCIQLLGGIAAEGASMVFGPANLCFNALSFLLDIPKKVAEFHGEINAIFAEVGPALAQFRIYQRMEENTRVDEALRTSIDQVMTSFVDICANCINIHREGRWKSFKRNAKRVLLDEGSVREELENFKKLTQDQMNVQATLTLEVALETNVGVAFIKTSVGEIDSATRVIKTDVTGLVEAEHKRGLNDARKKNLDAIKEKLGQKEEDVATVVDARDNMWKTSVKGSGKWLNELDAYTQWLDRSSSAADPLLILTGEPGTGKSFIVSAIAQDVKARNSATKAERGLLGYYSFSIATKTDSDRNRPETALKSICMQMAEQDAVYAKHVAGVCGEAGKDKNYFKDASCQVLWTTLGIGAPARNAMHYILLDSVSLLSAEELERLLEAIQQGPVASDGEKANPVRVLISGEPSSFDEEWLSSVSAKSIDITQYNDDDISAFVVEELKKADLFQGSDQDSQRRRKTVKERLLKRSNNCYATVQQDLGKIKAIVASSGTEDELNRVLQESSTDPKALVRSELETLEAVLNPRELEEVHELLIWTVAGFGRFNLDELAAALYMRFKSVSLQPLAQKITGKYSKIFTLTYGGKFIALRDHVEECVVADRVRPRQSVDDPKITATITITNGDIKAVQRFFWDLTHHSSFANGFQFRPDADLSQTANRKIQIYRIDAHFEIVKKAFDYFLMPNGEDKQKGELSGKYLMMCLPDHLKALYEAEGLDELSLADKQYIGSHVYDMFNEGDLVETNWEICPWSIWYKSDDEMGIFWNWLDDPVAIARLGARDKRWLAEIKKGKNRNRSLLTPIMTMIARNWLQATEWEISRPSDWLTGFLQLGAPQAKEKTDANGEPEAEAQQSVEETPDDGEIYITANDNVVEKVLKAEKWAKQALGVTEIDATWCIRLGQTYRDLRESEAASEQYEKAAAILQGQDPIDKDRLAGVFHALGDLQNEPKDALPYYKQAYEQNDSNVDILYALATRSASKGITEEASSIIQKAATQTVPGTDSSLLVSMLKKTVRDQAWDDMLAIFTVFLSLIESSPDIWPTLNTELENAIDKYRAENELKELATFHLLQGAALYYLRQEIPEDLEQAATSWRAGLATVREEVGFEENDQLVYVEQHCLSSLGRLYVEGIIQERDSDPQSGFQELQQAHESERASRAVTALLASLCALTGQRDKAREVLRADMVTAFNILVDDEAGNDWEGFASIRHLLAHTGDFENAYKACMLFPGQWFNLDVLKALLDDEEPAFEAASAQLVEFFEKECHPEETHEDRFSKTSTEVERLLAAAEPDSSEHAAWTGISKLLSGYRHLNDNSFFCNWCRKPYDFDKGFNACKYCYDMDLCDKCLGDLRPGTPGAPYVCSKLHDWIHLEPWDTRSYVRAWKRVVPVIAENGVERLVPVSKWLGDLCDEWGLAKADWDFE</sequence>
<evidence type="ECO:0000256" key="2">
    <source>
        <dbReference type="SAM" id="MobiDB-lite"/>
    </source>
</evidence>
<evidence type="ECO:0000313" key="6">
    <source>
        <dbReference type="Proteomes" id="UP000054771"/>
    </source>
</evidence>
<dbReference type="InterPro" id="IPR027417">
    <property type="entry name" value="P-loop_NTPase"/>
</dbReference>
<name>A0A0U5FU36_ASPCI</name>
<dbReference type="Proteomes" id="UP000054771">
    <property type="component" value="Unassembled WGS sequence"/>
</dbReference>
<dbReference type="Gene3D" id="3.40.50.300">
    <property type="entry name" value="P-loop containing nucleotide triphosphate hydrolases"/>
    <property type="match status" value="1"/>
</dbReference>
<dbReference type="Pfam" id="PF24883">
    <property type="entry name" value="NPHP3_N"/>
    <property type="match status" value="1"/>
</dbReference>
<evidence type="ECO:0000259" key="3">
    <source>
        <dbReference type="Pfam" id="PF17109"/>
    </source>
</evidence>
<evidence type="ECO:0000256" key="1">
    <source>
        <dbReference type="ARBA" id="ARBA00022737"/>
    </source>
</evidence>
<dbReference type="PANTHER" id="PTHR14485:SF2">
    <property type="entry name" value="FUNGAL STAND N-TERMINAL GOODBYE DOMAIN-CONTAINING PROTEIN"/>
    <property type="match status" value="1"/>
</dbReference>
<dbReference type="Pfam" id="PF17109">
    <property type="entry name" value="Goodbye"/>
    <property type="match status" value="1"/>
</dbReference>
<feature type="domain" description="Fungal STAND N-terminal Goodbye" evidence="3">
    <location>
        <begin position="17"/>
        <end position="132"/>
    </location>
</feature>
<dbReference type="InterPro" id="IPR042621">
    <property type="entry name" value="TTC23/TTC23L"/>
</dbReference>
<protein>
    <submittedName>
        <fullName evidence="5">Uncharacterized protein</fullName>
    </submittedName>
</protein>
<dbReference type="OrthoDB" id="2913095at2759"/>
<dbReference type="Gene3D" id="1.25.40.10">
    <property type="entry name" value="Tetratricopeptide repeat domain"/>
    <property type="match status" value="1"/>
</dbReference>